<dbReference type="AlphaFoldDB" id="A0AAE0YU12"/>
<gene>
    <name evidence="2" type="ORF">RRG08_021255</name>
</gene>
<evidence type="ECO:0000256" key="1">
    <source>
        <dbReference type="SAM" id="MobiDB-lite"/>
    </source>
</evidence>
<evidence type="ECO:0000313" key="2">
    <source>
        <dbReference type="EMBL" id="KAK3757068.1"/>
    </source>
</evidence>
<accession>A0AAE0YU12</accession>
<dbReference type="Proteomes" id="UP001283361">
    <property type="component" value="Unassembled WGS sequence"/>
</dbReference>
<keyword evidence="3" id="KW-1185">Reference proteome</keyword>
<comment type="caution">
    <text evidence="2">The sequence shown here is derived from an EMBL/GenBank/DDBJ whole genome shotgun (WGS) entry which is preliminary data.</text>
</comment>
<dbReference type="EMBL" id="JAWDGP010005413">
    <property type="protein sequence ID" value="KAK3757068.1"/>
    <property type="molecule type" value="Genomic_DNA"/>
</dbReference>
<feature type="compositionally biased region" description="Polar residues" evidence="1">
    <location>
        <begin position="48"/>
        <end position="58"/>
    </location>
</feature>
<proteinExistence type="predicted"/>
<sequence>MTLLCSVVQLCTVSTLPYHQAIGSALDSPKASNKEQLEISEISRLSPNDNTFKSQYGQGNPRGAPRHHQNKNGMETVGLKAQLQSNLFEDLEYQKVKLSTGTGALRRTSNFMSDVDSKRVNSSAILNSSTDCEMRQNSKQKSLSLFDVMLSAE</sequence>
<reference evidence="2" key="1">
    <citation type="journal article" date="2023" name="G3 (Bethesda)">
        <title>A reference genome for the long-term kleptoplast-retaining sea slug Elysia crispata morphotype clarki.</title>
        <authorList>
            <person name="Eastman K.E."/>
            <person name="Pendleton A.L."/>
            <person name="Shaikh M.A."/>
            <person name="Suttiyut T."/>
            <person name="Ogas R."/>
            <person name="Tomko P."/>
            <person name="Gavelis G."/>
            <person name="Widhalm J.R."/>
            <person name="Wisecaver J.H."/>
        </authorList>
    </citation>
    <scope>NUCLEOTIDE SEQUENCE</scope>
    <source>
        <strain evidence="2">ECLA1</strain>
    </source>
</reference>
<evidence type="ECO:0000313" key="3">
    <source>
        <dbReference type="Proteomes" id="UP001283361"/>
    </source>
</evidence>
<organism evidence="2 3">
    <name type="scientific">Elysia crispata</name>
    <name type="common">lettuce slug</name>
    <dbReference type="NCBI Taxonomy" id="231223"/>
    <lineage>
        <taxon>Eukaryota</taxon>
        <taxon>Metazoa</taxon>
        <taxon>Spiralia</taxon>
        <taxon>Lophotrochozoa</taxon>
        <taxon>Mollusca</taxon>
        <taxon>Gastropoda</taxon>
        <taxon>Heterobranchia</taxon>
        <taxon>Euthyneura</taxon>
        <taxon>Panpulmonata</taxon>
        <taxon>Sacoglossa</taxon>
        <taxon>Placobranchoidea</taxon>
        <taxon>Plakobranchidae</taxon>
        <taxon>Elysia</taxon>
    </lineage>
</organism>
<feature type="region of interest" description="Disordered" evidence="1">
    <location>
        <begin position="48"/>
        <end position="71"/>
    </location>
</feature>
<protein>
    <submittedName>
        <fullName evidence="2">Uncharacterized protein</fullName>
    </submittedName>
</protein>
<name>A0AAE0YU12_9GAST</name>